<proteinExistence type="predicted"/>
<evidence type="ECO:0000313" key="4">
    <source>
        <dbReference type="EMBL" id="MCY1139158.1"/>
    </source>
</evidence>
<keyword evidence="5" id="KW-1185">Reference proteome</keyword>
<evidence type="ECO:0000259" key="3">
    <source>
        <dbReference type="PROSITE" id="PS51186"/>
    </source>
</evidence>
<dbReference type="EMBL" id="JAPNTZ010000004">
    <property type="protein sequence ID" value="MCY1139158.1"/>
    <property type="molecule type" value="Genomic_DNA"/>
</dbReference>
<dbReference type="InterPro" id="IPR000182">
    <property type="entry name" value="GNAT_dom"/>
</dbReference>
<gene>
    <name evidence="4" type="ORF">OWR29_14260</name>
</gene>
<dbReference type="Pfam" id="PF00583">
    <property type="entry name" value="Acetyltransf_1"/>
    <property type="match status" value="1"/>
</dbReference>
<dbReference type="InterPro" id="IPR050832">
    <property type="entry name" value="Bact_Acetyltransf"/>
</dbReference>
<reference evidence="4" key="1">
    <citation type="submission" date="2022-11" db="EMBL/GenBank/DDBJ databases">
        <authorList>
            <person name="Somphong A."/>
            <person name="Phongsopitanun W."/>
        </authorList>
    </citation>
    <scope>NUCLEOTIDE SEQUENCE</scope>
    <source>
        <strain evidence="4">Pm04-4</strain>
    </source>
</reference>
<protein>
    <submittedName>
        <fullName evidence="4">GNAT family N-acetyltransferase</fullName>
    </submittedName>
</protein>
<evidence type="ECO:0000256" key="1">
    <source>
        <dbReference type="ARBA" id="ARBA00022679"/>
    </source>
</evidence>
<keyword evidence="2" id="KW-0012">Acyltransferase</keyword>
<accession>A0ABT4AY34</accession>
<keyword evidence="1" id="KW-0808">Transferase</keyword>
<dbReference type="Proteomes" id="UP001151002">
    <property type="component" value="Unassembled WGS sequence"/>
</dbReference>
<dbReference type="PROSITE" id="PS51186">
    <property type="entry name" value="GNAT"/>
    <property type="match status" value="1"/>
</dbReference>
<comment type="caution">
    <text evidence="4">The sequence shown here is derived from an EMBL/GenBank/DDBJ whole genome shotgun (WGS) entry which is preliminary data.</text>
</comment>
<evidence type="ECO:0000256" key="2">
    <source>
        <dbReference type="ARBA" id="ARBA00023315"/>
    </source>
</evidence>
<name>A0ABT4AY34_9ACTN</name>
<organism evidence="4 5">
    <name type="scientific">Paractinoplanes pyxinae</name>
    <dbReference type="NCBI Taxonomy" id="2997416"/>
    <lineage>
        <taxon>Bacteria</taxon>
        <taxon>Bacillati</taxon>
        <taxon>Actinomycetota</taxon>
        <taxon>Actinomycetes</taxon>
        <taxon>Micromonosporales</taxon>
        <taxon>Micromonosporaceae</taxon>
        <taxon>Paractinoplanes</taxon>
    </lineage>
</organism>
<evidence type="ECO:0000313" key="5">
    <source>
        <dbReference type="Proteomes" id="UP001151002"/>
    </source>
</evidence>
<dbReference type="PANTHER" id="PTHR43877">
    <property type="entry name" value="AMINOALKYLPHOSPHONATE N-ACETYLTRANSFERASE-RELATED-RELATED"/>
    <property type="match status" value="1"/>
</dbReference>
<dbReference type="RefSeq" id="WP_267563234.1">
    <property type="nucleotide sequence ID" value="NZ_JAPNTZ010000004.1"/>
</dbReference>
<sequence>MSIVMRVATPDALGEIVEAVAGFQRPGRPVQLHPGDLGWNWSLGMQKLADAVRVWSRDGEIVAVGMGDDDGLIRMGIAPSAGDDAVLAGRILDDLPDGYRAVEARSGRAFRALLDSSGWVADESWTPLTRDLAKPVEDCGLRVETIDPHDVRDQLLHDRVAVQRAAFPTSTFTVERWRTMAAAPAYRRARCLVAYDNAGNAVATATVWTAGPGRPGLLEPLGVHRDHRGQGHGRAITVAAAAALQEMGSSHATVCTPTANTGGVATYVSAGFEQHPPVTDFRRPSR</sequence>
<dbReference type="Gene3D" id="3.40.630.30">
    <property type="match status" value="1"/>
</dbReference>
<feature type="domain" description="N-acetyltransferase" evidence="3">
    <location>
        <begin position="141"/>
        <end position="286"/>
    </location>
</feature>
<dbReference type="SUPFAM" id="SSF55729">
    <property type="entry name" value="Acyl-CoA N-acyltransferases (Nat)"/>
    <property type="match status" value="1"/>
</dbReference>
<dbReference type="InterPro" id="IPR016181">
    <property type="entry name" value="Acyl_CoA_acyltransferase"/>
</dbReference>
<dbReference type="CDD" id="cd04301">
    <property type="entry name" value="NAT_SF"/>
    <property type="match status" value="1"/>
</dbReference>